<evidence type="ECO:0000256" key="2">
    <source>
        <dbReference type="ARBA" id="ARBA00022475"/>
    </source>
</evidence>
<organism evidence="11 12">
    <name type="scientific">Metabacillus indicus</name>
    <name type="common">Bacillus indicus</name>
    <dbReference type="NCBI Taxonomy" id="246786"/>
    <lineage>
        <taxon>Bacteria</taxon>
        <taxon>Bacillati</taxon>
        <taxon>Bacillota</taxon>
        <taxon>Bacilli</taxon>
        <taxon>Bacillales</taxon>
        <taxon>Bacillaceae</taxon>
        <taxon>Metabacillus</taxon>
    </lineage>
</organism>
<evidence type="ECO:0000256" key="6">
    <source>
        <dbReference type="PROSITE-ProRule" id="PRU00284"/>
    </source>
</evidence>
<dbReference type="PROSITE" id="PS50885">
    <property type="entry name" value="HAMP"/>
    <property type="match status" value="1"/>
</dbReference>
<proteinExistence type="inferred from homology"/>
<dbReference type="RefSeq" id="WP_029565420.1">
    <property type="nucleotide sequence ID" value="NZ_JNVC02000001.1"/>
</dbReference>
<dbReference type="SMART" id="SM00304">
    <property type="entry name" value="HAMP"/>
    <property type="match status" value="1"/>
</dbReference>
<dbReference type="CDD" id="cd11386">
    <property type="entry name" value="MCP_signal"/>
    <property type="match status" value="1"/>
</dbReference>
<dbReference type="InterPro" id="IPR004089">
    <property type="entry name" value="MCPsignal_dom"/>
</dbReference>
<dbReference type="Proteomes" id="UP000028549">
    <property type="component" value="Unassembled WGS sequence"/>
</dbReference>
<dbReference type="EMBL" id="JNVC02000001">
    <property type="protein sequence ID" value="KEZ53853.1"/>
    <property type="molecule type" value="Genomic_DNA"/>
</dbReference>
<protein>
    <recommendedName>
        <fullName evidence="13">Chemotaxis protein</fullName>
    </recommendedName>
</protein>
<evidence type="ECO:0000256" key="8">
    <source>
        <dbReference type="SAM" id="Phobius"/>
    </source>
</evidence>
<dbReference type="SUPFAM" id="SSF58104">
    <property type="entry name" value="Methyl-accepting chemotaxis protein (MCP) signaling domain"/>
    <property type="match status" value="1"/>
</dbReference>
<dbReference type="CDD" id="cd06225">
    <property type="entry name" value="HAMP"/>
    <property type="match status" value="1"/>
</dbReference>
<evidence type="ECO:0000256" key="5">
    <source>
        <dbReference type="ARBA" id="ARBA00029447"/>
    </source>
</evidence>
<dbReference type="AlphaFoldDB" id="A0A084H2P1"/>
<evidence type="ECO:0000313" key="11">
    <source>
        <dbReference type="EMBL" id="KEZ53853.1"/>
    </source>
</evidence>
<feature type="region of interest" description="Disordered" evidence="7">
    <location>
        <begin position="294"/>
        <end position="317"/>
    </location>
</feature>
<gene>
    <name evidence="11" type="ORF">GS18_0202565</name>
</gene>
<feature type="domain" description="Methyl-accepting transducer" evidence="9">
    <location>
        <begin position="286"/>
        <end position="543"/>
    </location>
</feature>
<feature type="transmembrane region" description="Helical" evidence="8">
    <location>
        <begin position="21"/>
        <end position="46"/>
    </location>
</feature>
<dbReference type="STRING" id="246786.GS18_0202565"/>
<evidence type="ECO:0000256" key="3">
    <source>
        <dbReference type="ARBA" id="ARBA00023136"/>
    </source>
</evidence>
<comment type="caution">
    <text evidence="11">The sequence shown here is derived from an EMBL/GenBank/DDBJ whole genome shotgun (WGS) entry which is preliminary data.</text>
</comment>
<feature type="compositionally biased region" description="Polar residues" evidence="7">
    <location>
        <begin position="296"/>
        <end position="317"/>
    </location>
</feature>
<keyword evidence="8" id="KW-0812">Transmembrane</keyword>
<feature type="domain" description="HAMP" evidence="10">
    <location>
        <begin position="214"/>
        <end position="267"/>
    </location>
</feature>
<keyword evidence="3 8" id="KW-0472">Membrane</keyword>
<dbReference type="GO" id="GO:0005886">
    <property type="term" value="C:plasma membrane"/>
    <property type="evidence" value="ECO:0007669"/>
    <property type="project" value="UniProtKB-SubCell"/>
</dbReference>
<evidence type="ECO:0000259" key="9">
    <source>
        <dbReference type="PROSITE" id="PS50111"/>
    </source>
</evidence>
<dbReference type="Gene3D" id="6.10.340.10">
    <property type="match status" value="1"/>
</dbReference>
<evidence type="ECO:0008006" key="13">
    <source>
        <dbReference type="Google" id="ProtNLM"/>
    </source>
</evidence>
<dbReference type="OrthoDB" id="2168386at2"/>
<dbReference type="SMART" id="SM00283">
    <property type="entry name" value="MA"/>
    <property type="match status" value="1"/>
</dbReference>
<dbReference type="PANTHER" id="PTHR32089">
    <property type="entry name" value="METHYL-ACCEPTING CHEMOTAXIS PROTEIN MCPB"/>
    <property type="match status" value="1"/>
</dbReference>
<dbReference type="Pfam" id="PF00015">
    <property type="entry name" value="MCPsignal"/>
    <property type="match status" value="1"/>
</dbReference>
<keyword evidence="8" id="KW-1133">Transmembrane helix</keyword>
<name>A0A084H2P1_METID</name>
<keyword evidence="2" id="KW-1003">Cell membrane</keyword>
<comment type="similarity">
    <text evidence="5">Belongs to the methyl-accepting chemotaxis (MCP) protein family.</text>
</comment>
<evidence type="ECO:0000256" key="4">
    <source>
        <dbReference type="ARBA" id="ARBA00023224"/>
    </source>
</evidence>
<evidence type="ECO:0000256" key="1">
    <source>
        <dbReference type="ARBA" id="ARBA00004236"/>
    </source>
</evidence>
<keyword evidence="12" id="KW-1185">Reference proteome</keyword>
<accession>A0A084H2P1</accession>
<evidence type="ECO:0000313" key="12">
    <source>
        <dbReference type="Proteomes" id="UP000028549"/>
    </source>
</evidence>
<dbReference type="PANTHER" id="PTHR32089:SF112">
    <property type="entry name" value="LYSOZYME-LIKE PROTEIN-RELATED"/>
    <property type="match status" value="1"/>
</dbReference>
<evidence type="ECO:0000259" key="10">
    <source>
        <dbReference type="PROSITE" id="PS50885"/>
    </source>
</evidence>
<comment type="subcellular location">
    <subcellularLocation>
        <location evidence="1">Cell membrane</location>
    </subcellularLocation>
</comment>
<keyword evidence="4 6" id="KW-0807">Transducer</keyword>
<dbReference type="Pfam" id="PF00672">
    <property type="entry name" value="HAMP"/>
    <property type="match status" value="1"/>
</dbReference>
<sequence length="572" mass="62377">MKKLKLWNVKKRSNLTLKGKLLGSFSIIMVLSLLMAGFTIAGFTMVNSQTKKIVQEDMQSLLAEGKLRDNITQRVSLIRAYFIYGKDEYKDQYYELTEESKSLQKNLLERSVNPKSRELMEKSSEWEKMVEEDVIKSFDSGMRVTANQTLRGDVQNLADELTAGFDALAAEREKSIVRDGDAIISQGRLINILGIVLSLLIIGAGIFLSVRISNALTKPIHSIAKRMENISKGQLNHEPMSLDSKDEIGSLVASVNEMNVQLSGIVRDISEASVVVSAQSGQLQASSKELKAGSEQIASTMQELSSGAETQASSASDLSETMGELMESIYVANQSGEAVAKASAEVLTHSYAGYELMNESVNQMNRINGLMETTVEKVEHLDEQSEKISTLVDVIQSIADQTNLLALNAAIEAARAGDHGRGFAVVADEVRKLAEQVSSSVVDINKIVSNVRKETEEVAENLKDGYKQIVKGSASISQTGESFSEIKEYIEEMSGRITTIQKDLNRIMKSSEVMNDSISSIASVSEEAAAGIEQTAASAEQSSQSMEEISGHADSLAAVSSRLTQLVNRFKL</sequence>
<dbReference type="Gene3D" id="1.10.287.950">
    <property type="entry name" value="Methyl-accepting chemotaxis protein"/>
    <property type="match status" value="1"/>
</dbReference>
<dbReference type="PROSITE" id="PS50111">
    <property type="entry name" value="CHEMOTAXIS_TRANSDUC_2"/>
    <property type="match status" value="1"/>
</dbReference>
<reference evidence="11 12" key="1">
    <citation type="journal article" date="2005" name="Int. J. Syst. Evol. Microbiol.">
        <title>Bacillus cibi sp. nov., isolated from jeotgal, a traditional Korean fermented seafood.</title>
        <authorList>
            <person name="Yoon J.H."/>
            <person name="Lee C.H."/>
            <person name="Oh T.K."/>
        </authorList>
    </citation>
    <scope>NUCLEOTIDE SEQUENCE [LARGE SCALE GENOMIC DNA]</scope>
    <source>
        <strain evidence="11 12">DSM 16189</strain>
    </source>
</reference>
<evidence type="ECO:0000256" key="7">
    <source>
        <dbReference type="SAM" id="MobiDB-lite"/>
    </source>
</evidence>
<dbReference type="InterPro" id="IPR003660">
    <property type="entry name" value="HAMP_dom"/>
</dbReference>
<dbReference type="GO" id="GO:0007165">
    <property type="term" value="P:signal transduction"/>
    <property type="evidence" value="ECO:0007669"/>
    <property type="project" value="UniProtKB-KW"/>
</dbReference>